<organism evidence="2 3">
    <name type="scientific">Streblomastix strix</name>
    <dbReference type="NCBI Taxonomy" id="222440"/>
    <lineage>
        <taxon>Eukaryota</taxon>
        <taxon>Metamonada</taxon>
        <taxon>Preaxostyla</taxon>
        <taxon>Oxymonadida</taxon>
        <taxon>Streblomastigidae</taxon>
        <taxon>Streblomastix</taxon>
    </lineage>
</organism>
<feature type="compositionally biased region" description="Basic and acidic residues" evidence="1">
    <location>
        <begin position="135"/>
        <end position="150"/>
    </location>
</feature>
<evidence type="ECO:0000256" key="1">
    <source>
        <dbReference type="SAM" id="MobiDB-lite"/>
    </source>
</evidence>
<name>A0A5J4W2S1_9EUKA</name>
<sequence>MLLAVLAASLRYNIPRSPILSDTLATIAPIKSMQIPIHLANIPPYVTAQSVEIIKQSQSLHYSLGSLLDSSVHQDIDNKYAEDMKALIFDGMLFINREIALMESISNKKKDSLNIRIAELKTKKELIQQKKEQIAAKKEEKERKRQEKLELKKHKKKKQRKRKREKNQASSEEEVAELQSLSSSQSSHNQQEQSNGEDKDKNDQDIQNLESSNSSKEDSISDYDDDDDDEEEEEIDEDELFGYLDDYDDIEKELNELENIQTNNPEQLFVSREQREEERLQLKHREIEQTIIKFINT</sequence>
<dbReference type="Proteomes" id="UP000324800">
    <property type="component" value="Unassembled WGS sequence"/>
</dbReference>
<evidence type="ECO:0000313" key="3">
    <source>
        <dbReference type="Proteomes" id="UP000324800"/>
    </source>
</evidence>
<feature type="compositionally biased region" description="Acidic residues" evidence="1">
    <location>
        <begin position="220"/>
        <end position="246"/>
    </location>
</feature>
<accession>A0A5J4W2S1</accession>
<feature type="region of interest" description="Disordered" evidence="1">
    <location>
        <begin position="135"/>
        <end position="246"/>
    </location>
</feature>
<feature type="compositionally biased region" description="Basic residues" evidence="1">
    <location>
        <begin position="151"/>
        <end position="165"/>
    </location>
</feature>
<reference evidence="2 3" key="1">
    <citation type="submission" date="2019-03" db="EMBL/GenBank/DDBJ databases">
        <title>Single cell metagenomics reveals metabolic interactions within the superorganism composed of flagellate Streblomastix strix and complex community of Bacteroidetes bacteria on its surface.</title>
        <authorList>
            <person name="Treitli S.C."/>
            <person name="Kolisko M."/>
            <person name="Husnik F."/>
            <person name="Keeling P."/>
            <person name="Hampl V."/>
        </authorList>
    </citation>
    <scope>NUCLEOTIDE SEQUENCE [LARGE SCALE GENOMIC DNA]</scope>
    <source>
        <strain evidence="2">ST1C</strain>
    </source>
</reference>
<dbReference type="AlphaFoldDB" id="A0A5J4W2S1"/>
<gene>
    <name evidence="2" type="ORF">EZS28_015255</name>
</gene>
<dbReference type="EMBL" id="SNRW01003670">
    <property type="protein sequence ID" value="KAA6389217.1"/>
    <property type="molecule type" value="Genomic_DNA"/>
</dbReference>
<comment type="caution">
    <text evidence="2">The sequence shown here is derived from an EMBL/GenBank/DDBJ whole genome shotgun (WGS) entry which is preliminary data.</text>
</comment>
<proteinExistence type="predicted"/>
<protein>
    <submittedName>
        <fullName evidence="2">Uncharacterized protein</fullName>
    </submittedName>
</protein>
<feature type="compositionally biased region" description="Low complexity" evidence="1">
    <location>
        <begin position="177"/>
        <end position="194"/>
    </location>
</feature>
<evidence type="ECO:0000313" key="2">
    <source>
        <dbReference type="EMBL" id="KAA6389217.1"/>
    </source>
</evidence>